<dbReference type="PROSITE" id="PS50268">
    <property type="entry name" value="CADHERIN_2"/>
    <property type="match status" value="15"/>
</dbReference>
<dbReference type="InterPro" id="IPR001791">
    <property type="entry name" value="Laminin_G"/>
</dbReference>
<evidence type="ECO:0000256" key="16">
    <source>
        <dbReference type="RuleBase" id="RU004357"/>
    </source>
</evidence>
<dbReference type="PRINTS" id="PR00205">
    <property type="entry name" value="CADHERIN"/>
</dbReference>
<dbReference type="InterPro" id="IPR039808">
    <property type="entry name" value="Cadherin"/>
</dbReference>
<dbReference type="InterPro" id="IPR000742">
    <property type="entry name" value="EGF"/>
</dbReference>
<feature type="domain" description="Cadherin" evidence="20">
    <location>
        <begin position="1489"/>
        <end position="1598"/>
    </location>
</feature>
<dbReference type="InterPro" id="IPR056448">
    <property type="entry name" value="EGF_Hmr-1"/>
</dbReference>
<dbReference type="GO" id="GO:0005509">
    <property type="term" value="F:calcium ion binding"/>
    <property type="evidence" value="ECO:0007669"/>
    <property type="project" value="UniProtKB-UniRule"/>
</dbReference>
<dbReference type="PANTHER" id="PTHR24027:SF422">
    <property type="entry name" value="CADHERIN DOMAIN-CONTAINING PROTEIN"/>
    <property type="match status" value="1"/>
</dbReference>
<dbReference type="GO" id="GO:0007156">
    <property type="term" value="P:homophilic cell adhesion via plasma membrane adhesion molecules"/>
    <property type="evidence" value="ECO:0007669"/>
    <property type="project" value="InterPro"/>
</dbReference>
<comment type="function">
    <text evidence="16">Cadherins are calcium-dependent cell adhesion proteins.</text>
</comment>
<dbReference type="GO" id="GO:0045296">
    <property type="term" value="F:cadherin binding"/>
    <property type="evidence" value="ECO:0007669"/>
    <property type="project" value="TreeGrafter"/>
</dbReference>
<dbReference type="GO" id="GO:0009887">
    <property type="term" value="P:animal organ morphogenesis"/>
    <property type="evidence" value="ECO:0007669"/>
    <property type="project" value="UniProtKB-ARBA"/>
</dbReference>
<evidence type="ECO:0000259" key="20">
    <source>
        <dbReference type="PROSITE" id="PS50268"/>
    </source>
</evidence>
<dbReference type="GO" id="GO:0007411">
    <property type="term" value="P:axon guidance"/>
    <property type="evidence" value="ECO:0007669"/>
    <property type="project" value="UniProtKB-ARBA"/>
</dbReference>
<dbReference type="InterPro" id="IPR015919">
    <property type="entry name" value="Cadherin-like_sf"/>
</dbReference>
<comment type="subcellular location">
    <subcellularLocation>
        <location evidence="1 15">Cell membrane</location>
        <topology evidence="1 15">Single-pass type I membrane protein</topology>
    </subcellularLocation>
</comment>
<dbReference type="CDD" id="cd11304">
    <property type="entry name" value="Cadherin_repeat"/>
    <property type="match status" value="13"/>
</dbReference>
<dbReference type="InterPro" id="IPR013320">
    <property type="entry name" value="ConA-like_dom_sf"/>
</dbReference>
<keyword evidence="14" id="KW-0245">EGF-like domain</keyword>
<name>A0AAF5CWV4_STRER</name>
<dbReference type="Pfam" id="PF24613">
    <property type="entry name" value="EGF_Hmr-1"/>
    <property type="match status" value="1"/>
</dbReference>
<dbReference type="PANTHER" id="PTHR24027">
    <property type="entry name" value="CADHERIN-23"/>
    <property type="match status" value="1"/>
</dbReference>
<dbReference type="GO" id="GO:0034332">
    <property type="term" value="P:adherens junction organization"/>
    <property type="evidence" value="ECO:0007669"/>
    <property type="project" value="TreeGrafter"/>
</dbReference>
<evidence type="ECO:0000256" key="5">
    <source>
        <dbReference type="ARBA" id="ARBA00022729"/>
    </source>
</evidence>
<dbReference type="GO" id="GO:0044331">
    <property type="term" value="P:cell-cell adhesion mediated by cadherin"/>
    <property type="evidence" value="ECO:0007669"/>
    <property type="project" value="TreeGrafter"/>
</dbReference>
<dbReference type="Pfam" id="PF01049">
    <property type="entry name" value="CADH_Y-type_LIR"/>
    <property type="match status" value="1"/>
</dbReference>
<dbReference type="FunFam" id="2.60.40.60:FF:000123">
    <property type="entry name" value="Protocadherin beta 4"/>
    <property type="match status" value="1"/>
</dbReference>
<feature type="domain" description="Cadherin" evidence="20">
    <location>
        <begin position="1260"/>
        <end position="1384"/>
    </location>
</feature>
<feature type="domain" description="Cadherin" evidence="20">
    <location>
        <begin position="1146"/>
        <end position="1259"/>
    </location>
</feature>
<feature type="transmembrane region" description="Helical" evidence="17">
    <location>
        <begin position="3082"/>
        <end position="3109"/>
    </location>
</feature>
<dbReference type="GO" id="GO:0016342">
    <property type="term" value="C:catenin complex"/>
    <property type="evidence" value="ECO:0007669"/>
    <property type="project" value="TreeGrafter"/>
</dbReference>
<dbReference type="CDD" id="cd00053">
    <property type="entry name" value="EGF"/>
    <property type="match status" value="1"/>
</dbReference>
<dbReference type="Gene3D" id="2.60.40.60">
    <property type="entry name" value="Cadherins"/>
    <property type="match status" value="14"/>
</dbReference>
<dbReference type="PROSITE" id="PS50026">
    <property type="entry name" value="EGF_3"/>
    <property type="match status" value="1"/>
</dbReference>
<comment type="caution">
    <text evidence="14">Lacks conserved residue(s) required for the propagation of feature annotation.</text>
</comment>
<dbReference type="SUPFAM" id="SSF49899">
    <property type="entry name" value="Concanavalin A-like lectins/glucanases"/>
    <property type="match status" value="2"/>
</dbReference>
<evidence type="ECO:0000259" key="19">
    <source>
        <dbReference type="PROSITE" id="PS50026"/>
    </source>
</evidence>
<evidence type="ECO:0000256" key="17">
    <source>
        <dbReference type="SAM" id="Phobius"/>
    </source>
</evidence>
<dbReference type="Gene3D" id="4.10.900.10">
    <property type="entry name" value="TCF3-CBD (Catenin binding domain)"/>
    <property type="match status" value="1"/>
</dbReference>
<dbReference type="Gene3D" id="2.60.120.200">
    <property type="match status" value="1"/>
</dbReference>
<dbReference type="Pfam" id="PF02210">
    <property type="entry name" value="Laminin_G_2"/>
    <property type="match status" value="1"/>
</dbReference>
<dbReference type="FunFam" id="2.60.40.60:FF:000035">
    <property type="entry name" value="Protocadherin Fat 3"/>
    <property type="match status" value="1"/>
</dbReference>
<feature type="domain" description="Cadherin" evidence="20">
    <location>
        <begin position="466"/>
        <end position="571"/>
    </location>
</feature>
<keyword evidence="11" id="KW-1015">Disulfide bond</keyword>
<keyword evidence="2" id="KW-1003">Cell membrane</keyword>
<reference evidence="22" key="1">
    <citation type="submission" date="2024-02" db="UniProtKB">
        <authorList>
            <consortium name="WormBaseParasite"/>
        </authorList>
    </citation>
    <scope>IDENTIFICATION</scope>
</reference>
<keyword evidence="6" id="KW-0677">Repeat</keyword>
<feature type="domain" description="Cadherin" evidence="20">
    <location>
        <begin position="1385"/>
        <end position="1488"/>
    </location>
</feature>
<dbReference type="FunFam" id="2.60.40.60:FF:000020">
    <property type="entry name" value="Dachsous cadherin-related 1b"/>
    <property type="match status" value="1"/>
</dbReference>
<keyword evidence="3 15" id="KW-0812">Transmembrane</keyword>
<evidence type="ECO:0000256" key="2">
    <source>
        <dbReference type="ARBA" id="ARBA00022475"/>
    </source>
</evidence>
<dbReference type="SUPFAM" id="SSF49313">
    <property type="entry name" value="Cadherin-like"/>
    <property type="match status" value="13"/>
</dbReference>
<dbReference type="SMART" id="SM00112">
    <property type="entry name" value="CA"/>
    <property type="match status" value="14"/>
</dbReference>
<evidence type="ECO:0000256" key="13">
    <source>
        <dbReference type="PROSITE-ProRule" id="PRU00043"/>
    </source>
</evidence>
<feature type="domain" description="Cadherin" evidence="20">
    <location>
        <begin position="692"/>
        <end position="795"/>
    </location>
</feature>
<evidence type="ECO:0000259" key="18">
    <source>
        <dbReference type="PROSITE" id="PS50025"/>
    </source>
</evidence>
<dbReference type="GO" id="GO:0005912">
    <property type="term" value="C:adherens junction"/>
    <property type="evidence" value="ECO:0007669"/>
    <property type="project" value="TreeGrafter"/>
</dbReference>
<keyword evidence="7 13" id="KW-0106">Calcium</keyword>
<evidence type="ECO:0000256" key="12">
    <source>
        <dbReference type="ARBA" id="ARBA00023180"/>
    </source>
</evidence>
<dbReference type="GO" id="GO:0008013">
    <property type="term" value="F:beta-catenin binding"/>
    <property type="evidence" value="ECO:0007669"/>
    <property type="project" value="TreeGrafter"/>
</dbReference>
<evidence type="ECO:0000256" key="7">
    <source>
        <dbReference type="ARBA" id="ARBA00022837"/>
    </source>
</evidence>
<dbReference type="WBParaSite" id="TCONS_00003047.p1">
    <property type="protein sequence ID" value="TCONS_00003047.p1"/>
    <property type="gene ID" value="XLOC_002813"/>
</dbReference>
<dbReference type="InterPro" id="IPR000233">
    <property type="entry name" value="Cadherin_Y-type_LIR"/>
</dbReference>
<dbReference type="PROSITE" id="PS00232">
    <property type="entry name" value="CADHERIN_1"/>
    <property type="match status" value="3"/>
</dbReference>
<feature type="domain" description="Cadherin" evidence="20">
    <location>
        <begin position="2055"/>
        <end position="2155"/>
    </location>
</feature>
<dbReference type="InterPro" id="IPR020894">
    <property type="entry name" value="Cadherin_CS"/>
</dbReference>
<keyword evidence="5" id="KW-0732">Signal</keyword>
<feature type="domain" description="Cadherin" evidence="20">
    <location>
        <begin position="1029"/>
        <end position="1142"/>
    </location>
</feature>
<dbReference type="InterPro" id="IPR027397">
    <property type="entry name" value="Catenin-bd_sf"/>
</dbReference>
<dbReference type="GO" id="GO:0007043">
    <property type="term" value="P:cell-cell junction assembly"/>
    <property type="evidence" value="ECO:0007669"/>
    <property type="project" value="TreeGrafter"/>
</dbReference>
<dbReference type="Pfam" id="PF00028">
    <property type="entry name" value="Cadherin"/>
    <property type="match status" value="10"/>
</dbReference>
<evidence type="ECO:0000256" key="14">
    <source>
        <dbReference type="PROSITE-ProRule" id="PRU00076"/>
    </source>
</evidence>
<keyword evidence="9 17" id="KW-1133">Transmembrane helix</keyword>
<keyword evidence="8 15" id="KW-0130">Cell adhesion</keyword>
<evidence type="ECO:0000256" key="8">
    <source>
        <dbReference type="ARBA" id="ARBA00022889"/>
    </source>
</evidence>
<dbReference type="GO" id="GO:0016339">
    <property type="term" value="P:calcium-dependent cell-cell adhesion via plasma membrane cell adhesion molecules"/>
    <property type="evidence" value="ECO:0007669"/>
    <property type="project" value="TreeGrafter"/>
</dbReference>
<dbReference type="PROSITE" id="PS01186">
    <property type="entry name" value="EGF_2"/>
    <property type="match status" value="1"/>
</dbReference>
<sequence>MNKKVYITFLLIIFNLSKLLSLKYYYINSKDPINVLVVDFIYDKIITPYEKVKEDLVVRDNQFYEYFKIINNSLYLNKSVESLIGNDFQLDFIAIRYPFQRIISIGILIEDSTKFKKFSLPIYQTTIRSDVEPESEITFNGNDIKIINQKNNNNGIDYLPISGPESHLFILLTKEDKNENYCMLYVKKRLDLILKNNNLNEKTFSFWVGAFDRKSRKRIGSTKVEIKVISVIKNPPIFDNPDGYYFKLTNVTPFNNIFRVKAHSYNDITTFYIEPDYVPFDISPWAGDVYGTKILSPDIYLFNIVGRDALGQESRIPIKIEIESPSNSNNIPFNVIGQTILPKKLKNNEYVSRNKDKHTSKFISQSKSRRELGNDIYFQLKESQQLGFLNRTITLYPSEGITLGPLTGKYLTIHLNGSIELTKPLNFEEDEEIIMAVQIGSPFKRRVQTIRIVVIDVDEPPKFINEPKPYLAVVPINRPIGYQIYRFTARDENGDGDNDVIYHLINTEPPGAFTIDRSTGIIRTALKKYEPGSSYKVYVQAIDETPKDKKEKQESEIAILDVVASNRAPQFYKESYQVSIPENLDVETSILHVQAKVFKNVDNVANPLFFNVEPRFDLFSENEDGSERYFSDYFNIEQFTGVVHLTKKIDYENKEHKKIFKLFVTAREGGLESKVPLTINIEDINDNPPVFTQPLYTATTKEDVEIGKILLKVTAYDKDSGDNGKIFYTVSDDHFMINSNGEIMAKKRLDADQNQERFYIYRFNVTATDKGLPSKQSTAQIHIRTENVNDEKPIFRPTRLYQASIAENAEGGTPVIEVQAYDPDKDQITYNLLYQGYETDKSDIFEIDSDTGLITIRSDISSDKLLTMNNPYNLTVIATDDGSCCEETSSIKHYQTAYVIISTFDVNNHKPEFPECSSYSSIAKLEEGTYKGTDIPIIVRVKAIDEDKLNNGDLIYSLYYTRSESRKPFVIDPITGDLRPTPNFIFDRENKQFEEVTVKATDKGERPLIGFCNFLVTILDVNDNPPIFEKTSYETSISKNVSPGYSILTVTADDSDAPHNSRITYKLSPDINSGIEHEDDINYVRILNEENGEITLVRNIPSAKKEFIFNVIASDNGIPEPQTSTVNVIINIQDYKLSKPQWQSSVDCKESITINEDIQINSILFKCYAIPGDGSNNPISYKMSNGVKKDTNSDGKFREFMEKINKKDYVIIRNMATLDYEDSSSYTLTITATDMKTQASSDKTFYIYIKDLNDVVPKFTVDKFMGTIEEELEPEEYLKKYDNKPITVVKAVDLDSDGPQNEIHYRILGGDSGSIAGRYFRIDEFTGEIYPLVKFDHETNESFILDVEASDGMNSSLPGATGPNKDIVKVQIFVSDINDNKPYFNIKKYQVKIPENAEIGKEVLTVRGNDIDSHSTLRYMLFNNNDGSNSRIPFGIKTDTGQIYVKEPLDYEKENLYILKAIVTDGKFNSSTTIRVTIENVNDNPPEFEKKIYETTINEEDRNVPKKIFKLLATDIDKSNESEKIIYKLEGQGVGEYFKINKYSGVIEVLKPLDRDPPNGVPVWKFVAQAIDNNGKGLVGYADVIVKLKDINDFAPVFENDLFGSVLENREPGKKGIYVMTAQATDNDDPRTDNAKIEYSISRNKEINGEPVFRIDKNNGKIFAMKKFDRESNSEKQFQIEIHATDKGRPPKEGSANVTIYTIDTNDNPPHFEKNFYEAYVPETAPIGSAILSISAIDSDNKAADNIFYYELANKNHEYFYMTTEPGSENNNVGVLRVKKFYFITIITSFDYIKCILIIYDKNNNYIPFIYVRFRTSNFINLYKKKTIDLIRRNNTFHPKKFLYNLVFNTTNYLIHKSVSVPINHLLMFVITNKIYYTLVVKKSFVMVPAVNIKYNFTLDYESPYQREGFTLQATVFDGKFYNTTKLKINILDKNDCPPKLEGPASIQIPEDTSERHIIGWYKVSDGDANDYHTGLLTSFLLSLSSQRHNNIDDSSKRSIPSYFKVSNFQMLLFIILSLLPISIYGQGGDFHFPTSGLGTRSRFNNFAGTPNTDLTMSFITNISEAAPKGTFIAQFGVSQQNSKFTYRIDRETDPKRQFSIDQNGALRVAEKLDREDISRYFLRIEVNDEAGNRGQQMVTINLSDVNDQVPYPVTRPDPCIFWENTDPDQQLSCLITGIDRDTPEFGPPFKMRVADTFKYGNYFNITFNEDADNGNGALIVKAISRFDREASEPGKLVEIPVIIQDRNGTEGQNSVFIVIGDQNDNPMNDGETTIYVYSYLGRLRKTSIGRVYVNDKDDWDLGDKIFTKIQPFPEGFDLLDNGTIIMDSNMGEGTYNLASSVYDSRRNENATGSVVIFVKNVPKKAFDNQGAVRILMSQSSGGIPSPEYFVKVQDSGVSPMDNFKKALSDYLGNSVNIDIFSVKQGIAELQTKEIPVVDVRFSVSGSNYLSSTYLNGIIAQNRKNLEREIGANIVSAGIDMCLFTTCDNGCQTINDATYDGVVVNANQTIIVGVDAISSDKCVCPVFEAPKSCQSGLCLNDGVCHNVNPSGFFCECRNDLLKGFRCQGTTRSFSGQGYAWFKPMPACTSLNISFSFMTKDPNGLLLYNGPMGDRENRSNNINLRDEVEYKDYIAIRLINGYIFSEIRFNRLPLTYLNLSRPYNLADGDWHTIRIAQTGKQITLTVDDCQSMISQGQESCFISVFSTDDDERLNVNSPLQIGGVAPLDDSYDYTSFVSQAPDYNGCIRNLYVNGEQYDLATPDHSHQSSIGCKLWGSACDSNSINSASYCIHGDCYATIKGNSVPKCICDPGWGGDRCDQPIEWVEFSGPGAFIEYNSDVVMDSLRDNVGLLFIPGKNPSGSGDLTYGGRGDLTNSVYTYMEKHKVTADVHINSALNQSSFIDTKLSINDVNLSSTTPYWLEFNRDPTKASLSLDGVYEVSEPLNKKNDLVSSQITINRITLGNGQRSNGFSYFTGCVGTYRWNNRILSLVKSDNFSETNSIETIDSTPTNPLIHIGNSKGVKQGCEQRISCANLDINFCPTGQICVDFWKGPFCTCNHNQKAQLNEDGTILACGTVMAYSSLGISVSAIVLILVSISLLMLLIMLMIVYTRRHSPKFDNVRPEEIKRDNIRSYALEGGGEADNTRHNIDNLRKPVIPLDGGPIPQKVYPIVDERLNSRINDLETDPNTGPYDELRMYNVEGDNVSRLTLDSLESTTDGATETIENSQLDQWGPRFESLADIYGQRP</sequence>
<feature type="domain" description="EGF-like" evidence="19">
    <location>
        <begin position="2529"/>
        <end position="2567"/>
    </location>
</feature>
<dbReference type="CDD" id="cd00110">
    <property type="entry name" value="LamG"/>
    <property type="match status" value="1"/>
</dbReference>
<feature type="domain" description="Cadherin" evidence="20">
    <location>
        <begin position="572"/>
        <end position="691"/>
    </location>
</feature>
<evidence type="ECO:0000256" key="9">
    <source>
        <dbReference type="ARBA" id="ARBA00022989"/>
    </source>
</evidence>
<dbReference type="Gene3D" id="2.10.25.10">
    <property type="entry name" value="Laminin"/>
    <property type="match status" value="1"/>
</dbReference>
<keyword evidence="12" id="KW-0325">Glycoprotein</keyword>
<evidence type="ECO:0000313" key="22">
    <source>
        <dbReference type="WBParaSite" id="TCONS_00003047.p1"/>
    </source>
</evidence>
<dbReference type="PROSITE" id="PS50025">
    <property type="entry name" value="LAM_G_DOMAIN"/>
    <property type="match status" value="1"/>
</dbReference>
<feature type="domain" description="Cadherin" evidence="20">
    <location>
        <begin position="1713"/>
        <end position="1941"/>
    </location>
</feature>
<evidence type="ECO:0000256" key="15">
    <source>
        <dbReference type="RuleBase" id="RU003318"/>
    </source>
</evidence>
<evidence type="ECO:0000256" key="1">
    <source>
        <dbReference type="ARBA" id="ARBA00004251"/>
    </source>
</evidence>
<evidence type="ECO:0000256" key="11">
    <source>
        <dbReference type="ARBA" id="ARBA00023157"/>
    </source>
</evidence>
<dbReference type="SMART" id="SM00181">
    <property type="entry name" value="EGF"/>
    <property type="match status" value="3"/>
</dbReference>
<dbReference type="GO" id="GO:0016477">
    <property type="term" value="P:cell migration"/>
    <property type="evidence" value="ECO:0007669"/>
    <property type="project" value="TreeGrafter"/>
</dbReference>
<proteinExistence type="predicted"/>
<dbReference type="PROSITE" id="PS00022">
    <property type="entry name" value="EGF_1"/>
    <property type="match status" value="1"/>
</dbReference>
<evidence type="ECO:0000313" key="21">
    <source>
        <dbReference type="Proteomes" id="UP000035681"/>
    </source>
</evidence>
<dbReference type="Proteomes" id="UP000035681">
    <property type="component" value="Unplaced"/>
</dbReference>
<feature type="domain" description="Cadherin" evidence="20">
    <location>
        <begin position="917"/>
        <end position="1028"/>
    </location>
</feature>
<keyword evidence="21" id="KW-1185">Reference proteome</keyword>
<evidence type="ECO:0000256" key="3">
    <source>
        <dbReference type="ARBA" id="ARBA00022692"/>
    </source>
</evidence>
<evidence type="ECO:0000256" key="4">
    <source>
        <dbReference type="ARBA" id="ARBA00022723"/>
    </source>
</evidence>
<dbReference type="SMART" id="SM00282">
    <property type="entry name" value="LamG"/>
    <property type="match status" value="1"/>
</dbReference>
<evidence type="ECO:0000256" key="10">
    <source>
        <dbReference type="ARBA" id="ARBA00023136"/>
    </source>
</evidence>
<feature type="domain" description="Cadherin" evidence="20">
    <location>
        <begin position="797"/>
        <end position="913"/>
    </location>
</feature>
<feature type="domain" description="Cadherin" evidence="20">
    <location>
        <begin position="1598"/>
        <end position="1712"/>
    </location>
</feature>
<dbReference type="InterPro" id="IPR056370">
    <property type="entry name" value="Shg-like_Ig-like"/>
</dbReference>
<accession>A0AAF5CWV4</accession>
<evidence type="ECO:0000256" key="6">
    <source>
        <dbReference type="ARBA" id="ARBA00022737"/>
    </source>
</evidence>
<organism evidence="21 22">
    <name type="scientific">Strongyloides stercoralis</name>
    <name type="common">Threadworm</name>
    <dbReference type="NCBI Taxonomy" id="6248"/>
    <lineage>
        <taxon>Eukaryota</taxon>
        <taxon>Metazoa</taxon>
        <taxon>Ecdysozoa</taxon>
        <taxon>Nematoda</taxon>
        <taxon>Chromadorea</taxon>
        <taxon>Rhabditida</taxon>
        <taxon>Tylenchina</taxon>
        <taxon>Panagrolaimomorpha</taxon>
        <taxon>Strongyloidoidea</taxon>
        <taxon>Strongyloididae</taxon>
        <taxon>Strongyloides</taxon>
    </lineage>
</organism>
<dbReference type="Pfam" id="PF24811">
    <property type="entry name" value="Ig_Shg"/>
    <property type="match status" value="1"/>
</dbReference>
<keyword evidence="4" id="KW-0479">Metal-binding</keyword>
<protein>
    <submittedName>
        <fullName evidence="22">Uncharacterized protein</fullName>
    </submittedName>
</protein>
<feature type="domain" description="Laminin G" evidence="18">
    <location>
        <begin position="2568"/>
        <end position="2771"/>
    </location>
</feature>
<feature type="domain" description="Cadherin" evidence="20">
    <location>
        <begin position="119"/>
        <end position="238"/>
    </location>
</feature>
<keyword evidence="10 17" id="KW-0472">Membrane</keyword>
<dbReference type="InterPro" id="IPR002126">
    <property type="entry name" value="Cadherin-like_dom"/>
</dbReference>
<feature type="domain" description="Cadherin" evidence="20">
    <location>
        <begin position="2164"/>
        <end position="2269"/>
    </location>
</feature>